<comment type="similarity">
    <text evidence="2">Belongs to the ABC transporter superfamily. ABCB family. Multidrug resistance exporter (TC 3.A.1.201) subfamily.</text>
</comment>
<feature type="transmembrane region" description="Helical" evidence="9">
    <location>
        <begin position="167"/>
        <end position="186"/>
    </location>
</feature>
<dbReference type="OrthoDB" id="6500128at2759"/>
<evidence type="ECO:0000256" key="9">
    <source>
        <dbReference type="SAM" id="Phobius"/>
    </source>
</evidence>
<dbReference type="InterPro" id="IPR039421">
    <property type="entry name" value="Type_1_exporter"/>
</dbReference>
<keyword evidence="13" id="KW-1185">Reference proteome</keyword>
<dbReference type="Pfam" id="PF00664">
    <property type="entry name" value="ABC_membrane"/>
    <property type="match status" value="2"/>
</dbReference>
<feature type="region of interest" description="Disordered" evidence="8">
    <location>
        <begin position="630"/>
        <end position="652"/>
    </location>
</feature>
<feature type="transmembrane region" description="Helical" evidence="9">
    <location>
        <begin position="891"/>
        <end position="910"/>
    </location>
</feature>
<evidence type="ECO:0000256" key="3">
    <source>
        <dbReference type="ARBA" id="ARBA00022692"/>
    </source>
</evidence>
<evidence type="ECO:0000256" key="7">
    <source>
        <dbReference type="ARBA" id="ARBA00023136"/>
    </source>
</evidence>
<keyword evidence="3 9" id="KW-0812">Transmembrane</keyword>
<feature type="transmembrane region" description="Helical" evidence="9">
    <location>
        <begin position="771"/>
        <end position="792"/>
    </location>
</feature>
<dbReference type="PANTHER" id="PTHR43394">
    <property type="entry name" value="ATP-DEPENDENT PERMEASE MDL1, MITOCHONDRIAL"/>
    <property type="match status" value="1"/>
</dbReference>
<dbReference type="EMBL" id="PDNA01000002">
    <property type="protein sequence ID" value="PGH28022.1"/>
    <property type="molecule type" value="Genomic_DNA"/>
</dbReference>
<keyword evidence="6 9" id="KW-1133">Transmembrane helix</keyword>
<keyword evidence="7 9" id="KW-0472">Membrane</keyword>
<organism evidence="12 13">
    <name type="scientific">Polytolypa hystricis (strain UAMH7299)</name>
    <dbReference type="NCBI Taxonomy" id="1447883"/>
    <lineage>
        <taxon>Eukaryota</taxon>
        <taxon>Fungi</taxon>
        <taxon>Dikarya</taxon>
        <taxon>Ascomycota</taxon>
        <taxon>Pezizomycotina</taxon>
        <taxon>Eurotiomycetes</taxon>
        <taxon>Eurotiomycetidae</taxon>
        <taxon>Onygenales</taxon>
        <taxon>Onygenales incertae sedis</taxon>
        <taxon>Polytolypa</taxon>
    </lineage>
</organism>
<dbReference type="GO" id="GO:0016887">
    <property type="term" value="F:ATP hydrolysis activity"/>
    <property type="evidence" value="ECO:0007669"/>
    <property type="project" value="InterPro"/>
</dbReference>
<evidence type="ECO:0000256" key="8">
    <source>
        <dbReference type="SAM" id="MobiDB-lite"/>
    </source>
</evidence>
<dbReference type="PANTHER" id="PTHR43394:SF15">
    <property type="entry name" value="ALPHA-FACTOR-TRANSPORTING ATPASE"/>
    <property type="match status" value="1"/>
</dbReference>
<dbReference type="PROSITE" id="PS50893">
    <property type="entry name" value="ABC_TRANSPORTER_2"/>
    <property type="match status" value="2"/>
</dbReference>
<feature type="transmembrane region" description="Helical" evidence="9">
    <location>
        <begin position="812"/>
        <end position="836"/>
    </location>
</feature>
<dbReference type="Gene3D" id="1.20.1560.10">
    <property type="entry name" value="ABC transporter type 1, transmembrane domain"/>
    <property type="match status" value="3"/>
</dbReference>
<dbReference type="PROSITE" id="PS50929">
    <property type="entry name" value="ABC_TM1F"/>
    <property type="match status" value="2"/>
</dbReference>
<comment type="subcellular location">
    <subcellularLocation>
        <location evidence="1">Membrane</location>
        <topology evidence="1">Multi-pass membrane protein</topology>
    </subcellularLocation>
</comment>
<reference evidence="12 13" key="1">
    <citation type="submission" date="2017-10" db="EMBL/GenBank/DDBJ databases">
        <title>Comparative genomics in systemic dimorphic fungi from Ajellomycetaceae.</title>
        <authorList>
            <person name="Munoz J.F."/>
            <person name="Mcewen J.G."/>
            <person name="Clay O.K."/>
            <person name="Cuomo C.A."/>
        </authorList>
    </citation>
    <scope>NUCLEOTIDE SEQUENCE [LARGE SCALE GENOMIC DNA]</scope>
    <source>
        <strain evidence="12 13">UAMH7299</strain>
    </source>
</reference>
<keyword evidence="5" id="KW-0067">ATP-binding</keyword>
<feature type="transmembrane region" description="Helical" evidence="9">
    <location>
        <begin position="1032"/>
        <end position="1051"/>
    </location>
</feature>
<dbReference type="Gene3D" id="3.40.50.300">
    <property type="entry name" value="P-loop containing nucleotide triphosphate hydrolases"/>
    <property type="match status" value="2"/>
</dbReference>
<evidence type="ECO:0000259" key="11">
    <source>
        <dbReference type="PROSITE" id="PS50929"/>
    </source>
</evidence>
<evidence type="ECO:0000256" key="1">
    <source>
        <dbReference type="ARBA" id="ARBA00004141"/>
    </source>
</evidence>
<dbReference type="CDD" id="cd03228">
    <property type="entry name" value="ABCC_MRP_Like"/>
    <property type="match status" value="1"/>
</dbReference>
<dbReference type="GO" id="GO:0005524">
    <property type="term" value="F:ATP binding"/>
    <property type="evidence" value="ECO:0007669"/>
    <property type="project" value="UniProtKB-KW"/>
</dbReference>
<feature type="domain" description="ABC transporter" evidence="10">
    <location>
        <begin position="370"/>
        <end position="609"/>
    </location>
</feature>
<dbReference type="FunFam" id="3.40.50.300:FF:003218">
    <property type="entry name" value="ABC a-pheromone efflux pump AtrD"/>
    <property type="match status" value="1"/>
</dbReference>
<evidence type="ECO:0000256" key="4">
    <source>
        <dbReference type="ARBA" id="ARBA00022741"/>
    </source>
</evidence>
<dbReference type="InterPro" id="IPR036640">
    <property type="entry name" value="ABC1_TM_sf"/>
</dbReference>
<feature type="transmembrane region" description="Helical" evidence="9">
    <location>
        <begin position="192"/>
        <end position="210"/>
    </location>
</feature>
<feature type="transmembrane region" description="Helical" evidence="9">
    <location>
        <begin position="916"/>
        <end position="934"/>
    </location>
</feature>
<evidence type="ECO:0000256" key="2">
    <source>
        <dbReference type="ARBA" id="ARBA00007577"/>
    </source>
</evidence>
<feature type="domain" description="ABC transmembrane type-1" evidence="11">
    <location>
        <begin position="774"/>
        <end position="1059"/>
    </location>
</feature>
<dbReference type="CDD" id="cd18578">
    <property type="entry name" value="ABC_6TM_Pgp_ABCB1_D2_like"/>
    <property type="match status" value="1"/>
</dbReference>
<dbReference type="STRING" id="1447883.A0A2B7Z4Q1"/>
<dbReference type="GO" id="GO:0005743">
    <property type="term" value="C:mitochondrial inner membrane"/>
    <property type="evidence" value="ECO:0007669"/>
    <property type="project" value="TreeGrafter"/>
</dbReference>
<evidence type="ECO:0000313" key="12">
    <source>
        <dbReference type="EMBL" id="PGH28022.1"/>
    </source>
</evidence>
<dbReference type="FunFam" id="3.40.50.300:FF:001471">
    <property type="entry name" value="P-loop containing nucleoside triphosphate hydrolase protein"/>
    <property type="match status" value="1"/>
</dbReference>
<feature type="transmembrane region" description="Helical" evidence="9">
    <location>
        <begin position="38"/>
        <end position="62"/>
    </location>
</feature>
<keyword evidence="4" id="KW-0547">Nucleotide-binding</keyword>
<dbReference type="InterPro" id="IPR003439">
    <property type="entry name" value="ABC_transporter-like_ATP-bd"/>
</dbReference>
<dbReference type="SMART" id="SM00382">
    <property type="entry name" value="AAA"/>
    <property type="match status" value="2"/>
</dbReference>
<evidence type="ECO:0000256" key="6">
    <source>
        <dbReference type="ARBA" id="ARBA00022989"/>
    </source>
</evidence>
<comment type="caution">
    <text evidence="12">The sequence shown here is derived from an EMBL/GenBank/DDBJ whole genome shotgun (WGS) entry which is preliminary data.</text>
</comment>
<dbReference type="Pfam" id="PF00005">
    <property type="entry name" value="ABC_tran"/>
    <property type="match status" value="2"/>
</dbReference>
<feature type="transmembrane region" description="Helical" evidence="9">
    <location>
        <begin position="274"/>
        <end position="294"/>
    </location>
</feature>
<feature type="transmembrane region" description="Helical" evidence="9">
    <location>
        <begin position="998"/>
        <end position="1020"/>
    </location>
</feature>
<dbReference type="InterPro" id="IPR027417">
    <property type="entry name" value="P-loop_NTPase"/>
</dbReference>
<protein>
    <recommendedName>
        <fullName evidence="14">ABC a-pheromone efflux pump AtrD</fullName>
    </recommendedName>
</protein>
<accession>A0A2B7Z4Q1</accession>
<dbReference type="PROSITE" id="PS00211">
    <property type="entry name" value="ABC_TRANSPORTER_1"/>
    <property type="match status" value="1"/>
</dbReference>
<dbReference type="InterPro" id="IPR011527">
    <property type="entry name" value="ABC1_TM_dom"/>
</dbReference>
<dbReference type="SUPFAM" id="SSF52540">
    <property type="entry name" value="P-loop containing nucleoside triphosphate hydrolases"/>
    <property type="match status" value="2"/>
</dbReference>
<proteinExistence type="inferred from homology"/>
<sequence length="1346" mass="148152">MATSEGTEVIHIEVASVKEPCQKPQWRSLFHFTTRKHFVPLFLAMFFTVASGVMSPMLALVLGRVFDAFTIFASQSIAAEELMSRISNLCIYLMGLGAILWALQSGFFCLWIAFGELQAQSARTKLFAGLLKKDIEWLEMREDGVTALLPRLQTQIRDLQLATAQPFGYVLQNSFGCAAALGLAFYTSWKLTLVSLASIPICAVIVAFLSNKIQPNIRGHDGALSNASKLATNSLSSIDVVKCFNGQDFEVKQYAGAVRSAASWYINMALFKSLEIGCVQLMIFIMFVQGFWYGSSLVSSGELTPGEVLTCFWACLQASHAIEVIMPQIIVLEKGRSAGTALKEILEDVRKQPSTPTVSAIAPMFCDGDIHIKNVTFAYPSRPDCYVLKDASFFFPAGDTTFVVGRSGSGKSTLSNLLMRFYAPTTGTISIDGNLLENLETDWIRNNITLVQQKSVLFNESIFKNIALGARNHDAVKKEEILACIDFASLYDTICSLPIGLDTVVGVGGNGLSGGQRQRVAIARARLRDTPILILDECTSALDYTTRTAVMDAIRAWRKGKTTIIITHDTSQINGDDFVYVLEQGVVIHKGYNKKGLKTEDASLFMPPMKYLHEHRLTFPAASPLSSRYQAAISGSQPRSTPSSSGPEVDAGLLSSPLSPMFHHRLSFYEISPFRTMFQSQAQSSPAHDQFEAPRRMSLPSLTDIEKSNLDGAIILDDGMSVGRSMVSTPTESDFDFEAQKSRMQLKDQQYSSIFAILRTVVPSLMVRDRILLILGFVAALCHAAATPTFAYCFSQLLGTFIITHNQSQSALTWSVALIAVSIVNAVGCFSMHYLLERCGQAWVDTLRYESMRRILRQPKEWFDRDENRLSILNMSLDRNPEEMRNLVGRFAGYVLVAAVIMIMSITWGVVMCWKLALVGLSCAPVLYGFTRGFERVSGKWENRCNDAGEVISGIFSETFLDIRTIRALTLESYFHNKLQKANSQTLKLGFKRACYSGFFYGLSDSSILFVYTLVFYYGAVLASTLTYSTKTILTVFSMLLFGMSNVNAVLTMIPQISSSRDTGSRVLRFASLPDDTSHEHKGKLRIQHPAPILFKGVNFSYPSRQGKVVLQDFTLTIPEYKCTTIVGPSGSGKSTIASLLLSLYPTSSEADSGTISLCGQDIRTLHVPTLRYLISTVPQQPTLFPTSIRANISYGLDASSPLNTFETIQAAATAAGIHDFIISLPDGYETVIGDNSIGLSGGQAQRLVIARALIRRPRILVLDEATSNLDAESAKVVRETVMRLMESSEMKTTVVIITHAREMMQISDKVVVVDGGRVVEEGAYGALMGKTGGELRRLLMEEGEG</sequence>
<feature type="compositionally biased region" description="Low complexity" evidence="8">
    <location>
        <begin position="634"/>
        <end position="647"/>
    </location>
</feature>
<name>A0A2B7Z4Q1_POLH7</name>
<dbReference type="InterPro" id="IPR003593">
    <property type="entry name" value="AAA+_ATPase"/>
</dbReference>
<evidence type="ECO:0008006" key="14">
    <source>
        <dbReference type="Google" id="ProtNLM"/>
    </source>
</evidence>
<dbReference type="GO" id="GO:0090374">
    <property type="term" value="P:oligopeptide export from mitochondrion"/>
    <property type="evidence" value="ECO:0007669"/>
    <property type="project" value="TreeGrafter"/>
</dbReference>
<evidence type="ECO:0000256" key="5">
    <source>
        <dbReference type="ARBA" id="ARBA00022840"/>
    </source>
</evidence>
<dbReference type="InterPro" id="IPR017871">
    <property type="entry name" value="ABC_transporter-like_CS"/>
</dbReference>
<dbReference type="Proteomes" id="UP000224634">
    <property type="component" value="Unassembled WGS sequence"/>
</dbReference>
<dbReference type="SUPFAM" id="SSF90123">
    <property type="entry name" value="ABC transporter transmembrane region"/>
    <property type="match status" value="2"/>
</dbReference>
<evidence type="ECO:0000259" key="10">
    <source>
        <dbReference type="PROSITE" id="PS50893"/>
    </source>
</evidence>
<evidence type="ECO:0000313" key="13">
    <source>
        <dbReference type="Proteomes" id="UP000224634"/>
    </source>
</evidence>
<dbReference type="GO" id="GO:0015421">
    <property type="term" value="F:ABC-type oligopeptide transporter activity"/>
    <property type="evidence" value="ECO:0007669"/>
    <property type="project" value="TreeGrafter"/>
</dbReference>
<dbReference type="CDD" id="cd18577">
    <property type="entry name" value="ABC_6TM_Pgp_ABCB1_D1_like"/>
    <property type="match status" value="1"/>
</dbReference>
<feature type="transmembrane region" description="Helical" evidence="9">
    <location>
        <begin position="91"/>
        <end position="114"/>
    </location>
</feature>
<feature type="domain" description="ABC transporter" evidence="10">
    <location>
        <begin position="1093"/>
        <end position="1341"/>
    </location>
</feature>
<feature type="domain" description="ABC transmembrane type-1" evidence="11">
    <location>
        <begin position="42"/>
        <end position="334"/>
    </location>
</feature>
<gene>
    <name evidence="12" type="ORF">AJ80_00277</name>
</gene>